<evidence type="ECO:0000313" key="8">
    <source>
        <dbReference type="EMBL" id="OUC79362.1"/>
    </source>
</evidence>
<dbReference type="RefSeq" id="WP_086534777.1">
    <property type="nucleotide sequence ID" value="NZ_NGFO01000007.1"/>
</dbReference>
<feature type="transmembrane region" description="Helical" evidence="7">
    <location>
        <begin position="367"/>
        <end position="389"/>
    </location>
</feature>
<feature type="transmembrane region" description="Helical" evidence="7">
    <location>
        <begin position="401"/>
        <end position="422"/>
    </location>
</feature>
<evidence type="ECO:0000313" key="9">
    <source>
        <dbReference type="Proteomes" id="UP000194632"/>
    </source>
</evidence>
<keyword evidence="2" id="KW-1003">Cell membrane</keyword>
<name>A0A243QCJ6_9ACTN</name>
<dbReference type="Gene3D" id="1.20.1740.10">
    <property type="entry name" value="Amino acid/polyamine transporter I"/>
    <property type="match status" value="1"/>
</dbReference>
<dbReference type="GO" id="GO:0005886">
    <property type="term" value="C:plasma membrane"/>
    <property type="evidence" value="ECO:0007669"/>
    <property type="project" value="UniProtKB-SubCell"/>
</dbReference>
<feature type="transmembrane region" description="Helical" evidence="7">
    <location>
        <begin position="82"/>
        <end position="105"/>
    </location>
</feature>
<organism evidence="8 9">
    <name type="scientific">Gordonia lacunae</name>
    <dbReference type="NCBI Taxonomy" id="417102"/>
    <lineage>
        <taxon>Bacteria</taxon>
        <taxon>Bacillati</taxon>
        <taxon>Actinomycetota</taxon>
        <taxon>Actinomycetes</taxon>
        <taxon>Mycobacteriales</taxon>
        <taxon>Gordoniaceae</taxon>
        <taxon>Gordonia</taxon>
    </lineage>
</organism>
<evidence type="ECO:0000256" key="6">
    <source>
        <dbReference type="SAM" id="MobiDB-lite"/>
    </source>
</evidence>
<feature type="transmembrane region" description="Helical" evidence="7">
    <location>
        <begin position="126"/>
        <end position="147"/>
    </location>
</feature>
<feature type="transmembrane region" description="Helical" evidence="7">
    <location>
        <begin position="54"/>
        <end position="76"/>
    </location>
</feature>
<feature type="transmembrane region" description="Helical" evidence="7">
    <location>
        <begin position="312"/>
        <end position="335"/>
    </location>
</feature>
<feature type="transmembrane region" description="Helical" evidence="7">
    <location>
        <begin position="238"/>
        <end position="259"/>
    </location>
</feature>
<comment type="subcellular location">
    <subcellularLocation>
        <location evidence="1">Cell membrane</location>
        <topology evidence="1">Multi-pass membrane protein</topology>
    </subcellularLocation>
</comment>
<reference evidence="8 9" key="1">
    <citation type="submission" date="2017-05" db="EMBL/GenBank/DDBJ databases">
        <title>Biotechnological potential of actinobacteria isolated from South African environments.</title>
        <authorList>
            <person name="Le Roes-Hill M."/>
            <person name="Prins A."/>
            <person name="Durrell K.A."/>
        </authorList>
    </citation>
    <scope>NUCLEOTIDE SEQUENCE [LARGE SCALE GENOMIC DNA]</scope>
    <source>
        <strain evidence="8">BS2</strain>
    </source>
</reference>
<feature type="transmembrane region" description="Helical" evidence="7">
    <location>
        <begin position="198"/>
        <end position="218"/>
    </location>
</feature>
<evidence type="ECO:0000256" key="3">
    <source>
        <dbReference type="ARBA" id="ARBA00022692"/>
    </source>
</evidence>
<comment type="caution">
    <text evidence="8">The sequence shown here is derived from an EMBL/GenBank/DDBJ whole genome shotgun (WGS) entry which is preliminary data.</text>
</comment>
<evidence type="ECO:0000256" key="7">
    <source>
        <dbReference type="SAM" id="Phobius"/>
    </source>
</evidence>
<feature type="transmembrane region" description="Helical" evidence="7">
    <location>
        <begin position="271"/>
        <end position="292"/>
    </location>
</feature>
<keyword evidence="9" id="KW-1185">Reference proteome</keyword>
<sequence>MTASAETPPTADLAHATASPAASSPPPTVSLRGRTLTSADTTGLRRNELGGWGVFAQGLAAAAPSVAIAVVPFALFTAAGKGAAWAAVIGLVIVLLIALTIGFQARRTVSSGSLGTYTGNGLGPGFAFVAGTSLLLGYIGFATTGALGGVLYVDAFLFEIGWGSEATWFKLLLVLIVVGVGVYLPLRGATLAARYELAFEVLALIAIAVIIGASYVAYGFRIDSEQWSLSNLGNSATFVAAVTAVGSYAGFESVASLGAEAREAHRTIARALLRVVLIIGVLYLLATYPQVLHFDGIDTDKAVLPQLADETGVSWINTLVSAAVAIAFIVFVTAVTTSAARTLFTFAHEGALPRALARVHPRHGTPWVGILVVGAAALAFAVVATFSSAGRLVFDVYGAYVANWGFLISYLLVVIATPIWLYRIKALTPASATVSGLAALGLGYVIVNNVYPQPEWPFNVLPLVFGAFLALAVGWYVYLRRARPEVARRIGSIQTLSVSEQERLADLGIVAVLDGGPAQTRSGSEEPEQDPAI</sequence>
<feature type="transmembrane region" description="Helical" evidence="7">
    <location>
        <begin position="429"/>
        <end position="447"/>
    </location>
</feature>
<evidence type="ECO:0000256" key="5">
    <source>
        <dbReference type="ARBA" id="ARBA00023136"/>
    </source>
</evidence>
<evidence type="ECO:0000256" key="1">
    <source>
        <dbReference type="ARBA" id="ARBA00004651"/>
    </source>
</evidence>
<dbReference type="PIRSF" id="PIRSF006060">
    <property type="entry name" value="AA_transporter"/>
    <property type="match status" value="1"/>
</dbReference>
<dbReference type="Proteomes" id="UP000194632">
    <property type="component" value="Unassembled WGS sequence"/>
</dbReference>
<protein>
    <submittedName>
        <fullName evidence="8">Amino acid permease</fullName>
    </submittedName>
</protein>
<proteinExistence type="predicted"/>
<feature type="region of interest" description="Disordered" evidence="6">
    <location>
        <begin position="1"/>
        <end position="34"/>
    </location>
</feature>
<feature type="transmembrane region" description="Helical" evidence="7">
    <location>
        <begin position="459"/>
        <end position="479"/>
    </location>
</feature>
<dbReference type="OrthoDB" id="137613at2"/>
<evidence type="ECO:0000256" key="4">
    <source>
        <dbReference type="ARBA" id="ARBA00022989"/>
    </source>
</evidence>
<accession>A0A243QCJ6</accession>
<dbReference type="InterPro" id="IPR050367">
    <property type="entry name" value="APC_superfamily"/>
</dbReference>
<dbReference type="EMBL" id="NGFO01000007">
    <property type="protein sequence ID" value="OUC79362.1"/>
    <property type="molecule type" value="Genomic_DNA"/>
</dbReference>
<dbReference type="AlphaFoldDB" id="A0A243QCJ6"/>
<dbReference type="PANTHER" id="PTHR42770">
    <property type="entry name" value="AMINO ACID TRANSPORTER-RELATED"/>
    <property type="match status" value="1"/>
</dbReference>
<keyword evidence="3 7" id="KW-0812">Transmembrane</keyword>
<dbReference type="STRING" id="417102.CA982_07825"/>
<dbReference type="Pfam" id="PF13520">
    <property type="entry name" value="AA_permease_2"/>
    <property type="match status" value="1"/>
</dbReference>
<feature type="transmembrane region" description="Helical" evidence="7">
    <location>
        <begin position="167"/>
        <end position="186"/>
    </location>
</feature>
<keyword evidence="5 7" id="KW-0472">Membrane</keyword>
<evidence type="ECO:0000256" key="2">
    <source>
        <dbReference type="ARBA" id="ARBA00022475"/>
    </source>
</evidence>
<dbReference type="InterPro" id="IPR002293">
    <property type="entry name" value="AA/rel_permease1"/>
</dbReference>
<dbReference type="GO" id="GO:0022857">
    <property type="term" value="F:transmembrane transporter activity"/>
    <property type="evidence" value="ECO:0007669"/>
    <property type="project" value="InterPro"/>
</dbReference>
<gene>
    <name evidence="8" type="ORF">CA982_07825</name>
</gene>
<dbReference type="PANTHER" id="PTHR42770:SF7">
    <property type="entry name" value="MEMBRANE PROTEIN"/>
    <property type="match status" value="1"/>
</dbReference>
<keyword evidence="4 7" id="KW-1133">Transmembrane helix</keyword>